<feature type="chain" id="PRO_5023845667" evidence="1">
    <location>
        <begin position="17"/>
        <end position="588"/>
    </location>
</feature>
<dbReference type="EMBL" id="BKCF01000003">
    <property type="protein sequence ID" value="GEQ86422.1"/>
    <property type="molecule type" value="Genomic_DNA"/>
</dbReference>
<proteinExistence type="predicted"/>
<dbReference type="AlphaFoldDB" id="A0A5J4FYX4"/>
<dbReference type="OrthoDB" id="1399842at2"/>
<organism evidence="2 3">
    <name type="scientific">Patiriisocius marinistellae</name>
    <dbReference type="NCBI Taxonomy" id="2494560"/>
    <lineage>
        <taxon>Bacteria</taxon>
        <taxon>Pseudomonadati</taxon>
        <taxon>Bacteroidota</taxon>
        <taxon>Flavobacteriia</taxon>
        <taxon>Flavobacteriales</taxon>
        <taxon>Flavobacteriaceae</taxon>
        <taxon>Patiriisocius</taxon>
    </lineage>
</organism>
<evidence type="ECO:0000313" key="2">
    <source>
        <dbReference type="EMBL" id="GEQ86422.1"/>
    </source>
</evidence>
<evidence type="ECO:0000256" key="1">
    <source>
        <dbReference type="SAM" id="SignalP"/>
    </source>
</evidence>
<sequence>MRNIFFLLIVFTSAYAQSQINYNTEAKTDLAVQDSIISKKFKTFKDDKRKLDSLTSIFSKDVPNSYSLLLQSKKKLDSVIKIGQTSVDFYSLKGVHKDSIQKYISFPENYNWSDVGETNQFIIEEPDTAVKKDPVTYYLFGEEKIILEDSVINNPVASSILNNVADSDSETHFGTFWFPADQAVIPIKLKKKIKKKAIDNKKTIKLDSIVYKDNLKDTTLVTYKYLKFDRINFELYEGSVRDLRVYLKDEKNNTHVFENRTPISLLRFNRVSALNFINYTAQQTDVNLDLSKYTLRISDVLRYSYGVDGNYVPNNVSFSFPLKNKNEETDKLEKTNEKSPNYYELRQSTALNNVIDLRAYTDVLGLSNNNENGIAQIEGEADFFLFTYNMSNSSVFLFKKIKPYVSYARFDDDDRFIETSMGDMNNQEIDDNLSIIERAYFNTGLTLDLLSFKFKKEDPFEVRWYFSTRYQTAKVRLNEETEDYTTLGFGTGLGFEFRRLKNFAFDYSIEFDSYNTSQYNDVNGLGNTNSFGVLRTEAEVSYYPAKKKHNAIFLRLRAFDDINARGSSFFQAQFGYKFTIGAGKVAVK</sequence>
<name>A0A5J4FYX4_9FLAO</name>
<dbReference type="RefSeq" id="WP_151894346.1">
    <property type="nucleotide sequence ID" value="NZ_BKCF01000003.1"/>
</dbReference>
<evidence type="ECO:0000313" key="3">
    <source>
        <dbReference type="Proteomes" id="UP000326994"/>
    </source>
</evidence>
<reference evidence="2 3" key="1">
    <citation type="submission" date="2019-08" db="EMBL/GenBank/DDBJ databases">
        <title>Ulvibacter marinistellae sp. nov., isolated from a starfish, Patiria pectinifera.</title>
        <authorList>
            <person name="Kawano K."/>
            <person name="Ushijima N."/>
            <person name="Kihara M."/>
            <person name="Itoh H."/>
        </authorList>
    </citation>
    <scope>NUCLEOTIDE SEQUENCE [LARGE SCALE GENOMIC DNA]</scope>
    <source>
        <strain evidence="2 3">KK4</strain>
    </source>
</reference>
<keyword evidence="3" id="KW-1185">Reference proteome</keyword>
<dbReference type="Proteomes" id="UP000326994">
    <property type="component" value="Unassembled WGS sequence"/>
</dbReference>
<accession>A0A5J4FYX4</accession>
<keyword evidence="1" id="KW-0732">Signal</keyword>
<feature type="signal peptide" evidence="1">
    <location>
        <begin position="1"/>
        <end position="16"/>
    </location>
</feature>
<comment type="caution">
    <text evidence="2">The sequence shown here is derived from an EMBL/GenBank/DDBJ whole genome shotgun (WGS) entry which is preliminary data.</text>
</comment>
<gene>
    <name evidence="2" type="ORF">ULMS_19300</name>
</gene>
<protein>
    <submittedName>
        <fullName evidence="2">Uncharacterized protein</fullName>
    </submittedName>
</protein>